<evidence type="ECO:0000313" key="3">
    <source>
        <dbReference type="EMBL" id="EDS27650.1"/>
    </source>
</evidence>
<organism>
    <name type="scientific">Culex quinquefasciatus</name>
    <name type="common">Southern house mosquito</name>
    <name type="synonym">Culex pungens</name>
    <dbReference type="NCBI Taxonomy" id="7176"/>
    <lineage>
        <taxon>Eukaryota</taxon>
        <taxon>Metazoa</taxon>
        <taxon>Ecdysozoa</taxon>
        <taxon>Arthropoda</taxon>
        <taxon>Hexapoda</taxon>
        <taxon>Insecta</taxon>
        <taxon>Pterygota</taxon>
        <taxon>Neoptera</taxon>
        <taxon>Endopterygota</taxon>
        <taxon>Diptera</taxon>
        <taxon>Nematocera</taxon>
        <taxon>Culicoidea</taxon>
        <taxon>Culicidae</taxon>
        <taxon>Culicinae</taxon>
        <taxon>Culicini</taxon>
        <taxon>Culex</taxon>
        <taxon>Culex</taxon>
    </lineage>
</organism>
<proteinExistence type="predicted"/>
<dbReference type="Proteomes" id="UP000002320">
    <property type="component" value="Unassembled WGS sequence"/>
</dbReference>
<keyword evidence="5" id="KW-1185">Reference proteome</keyword>
<keyword evidence="1" id="KW-0175">Coiled coil</keyword>
<dbReference type="EnsemblMetazoa" id="CPIJ018525-RA">
    <property type="protein sequence ID" value="CPIJ018525-PA"/>
    <property type="gene ID" value="CPIJ018525"/>
</dbReference>
<dbReference type="AlphaFoldDB" id="B0XGI6"/>
<sequence>MGNGCSSELSREKPVEIAPEKESRKNKRCKKFWITRSLDQKPTRSSTLPRRADRTLEAAQTAPSSDSLVPPLAGRPTHPKLLVDRLPRETACTSATKAITHEVQVAARRPAIGDSTYAAVSGLEKAKFSRRRSARGIVHRAPQLQHQAIQIAENGRLRTAQTLGKQASKIYVTHFPDETRSEEVPESQDKLDEDVVKALEEVRNEIEIMNESVVGVELDSEKGLESVGSEKTADFQKVIQDVEVRKKSLIEMLEQFETTENLEGNKYCRETEVPETSEEEEERKGKVQV</sequence>
<protein>
    <submittedName>
        <fullName evidence="3">Polypeptide of 976 aa</fullName>
    </submittedName>
</protein>
<feature type="region of interest" description="Disordered" evidence="2">
    <location>
        <begin position="39"/>
        <end position="79"/>
    </location>
</feature>
<evidence type="ECO:0000256" key="1">
    <source>
        <dbReference type="SAM" id="Coils"/>
    </source>
</evidence>
<evidence type="ECO:0000256" key="2">
    <source>
        <dbReference type="SAM" id="MobiDB-lite"/>
    </source>
</evidence>
<dbReference type="InParanoid" id="B0XGI6"/>
<evidence type="ECO:0000313" key="4">
    <source>
        <dbReference type="EnsemblMetazoa" id="CPIJ018525-PA"/>
    </source>
</evidence>
<reference evidence="4" key="2">
    <citation type="submission" date="2020-05" db="UniProtKB">
        <authorList>
            <consortium name="EnsemblMetazoa"/>
        </authorList>
    </citation>
    <scope>IDENTIFICATION</scope>
    <source>
        <strain evidence="4">JHB</strain>
    </source>
</reference>
<dbReference type="EMBL" id="DS233034">
    <property type="protein sequence ID" value="EDS27650.1"/>
    <property type="molecule type" value="Genomic_DNA"/>
</dbReference>
<evidence type="ECO:0000313" key="5">
    <source>
        <dbReference type="Proteomes" id="UP000002320"/>
    </source>
</evidence>
<dbReference type="HOGENOM" id="CLU_963954_0_0_1"/>
<feature type="region of interest" description="Disordered" evidence="2">
    <location>
        <begin position="1"/>
        <end position="26"/>
    </location>
</feature>
<feature type="compositionally biased region" description="Basic and acidic residues" evidence="2">
    <location>
        <begin position="9"/>
        <end position="23"/>
    </location>
</feature>
<gene>
    <name evidence="4" type="primary">6052498</name>
    <name evidence="3" type="ORF">CpipJ_CPIJ018525</name>
</gene>
<name>B0XGI6_CULQU</name>
<reference evidence="3" key="1">
    <citation type="submission" date="2007-03" db="EMBL/GenBank/DDBJ databases">
        <title>Annotation of Culex pipiens quinquefasciatus.</title>
        <authorList>
            <consortium name="The Broad Institute Genome Sequencing Platform"/>
            <person name="Atkinson P.W."/>
            <person name="Hemingway J."/>
            <person name="Christensen B.M."/>
            <person name="Higgs S."/>
            <person name="Kodira C."/>
            <person name="Hannick L."/>
            <person name="Megy K."/>
            <person name="O'Leary S."/>
            <person name="Pearson M."/>
            <person name="Haas B.J."/>
            <person name="Mauceli E."/>
            <person name="Wortman J.R."/>
            <person name="Lee N.H."/>
            <person name="Guigo R."/>
            <person name="Stanke M."/>
            <person name="Alvarado L."/>
            <person name="Amedeo P."/>
            <person name="Antoine C.H."/>
            <person name="Arensburger P."/>
            <person name="Bidwell S.L."/>
            <person name="Crawford M."/>
            <person name="Camaro F."/>
            <person name="Devon K."/>
            <person name="Engels R."/>
            <person name="Hammond M."/>
            <person name="Howarth C."/>
            <person name="Koehrsen M."/>
            <person name="Lawson D."/>
            <person name="Montgomery P."/>
            <person name="Nene V."/>
            <person name="Nusbaum C."/>
            <person name="Puiu D."/>
            <person name="Romero-Severson J."/>
            <person name="Severson D.W."/>
            <person name="Shumway M."/>
            <person name="Sisk P."/>
            <person name="Stolte C."/>
            <person name="Zeng Q."/>
            <person name="Eisenstadt E."/>
            <person name="Fraser-Liggett C."/>
            <person name="Strausberg R."/>
            <person name="Galagan J."/>
            <person name="Birren B."/>
            <person name="Collins F.H."/>
        </authorList>
    </citation>
    <scope>NUCLEOTIDE SEQUENCE [LARGE SCALE GENOMIC DNA]</scope>
    <source>
        <strain evidence="3">JHB</strain>
    </source>
</reference>
<accession>B0XGI6</accession>
<dbReference type="VEuPathDB" id="VectorBase:CPIJ018525"/>
<feature type="coiled-coil region" evidence="1">
    <location>
        <begin position="199"/>
        <end position="259"/>
    </location>
</feature>
<dbReference type="KEGG" id="cqu:CpipJ_CPIJ018525"/>
<feature type="region of interest" description="Disordered" evidence="2">
    <location>
        <begin position="265"/>
        <end position="289"/>
    </location>
</feature>